<dbReference type="PANTHER" id="PTHR21349:SF0">
    <property type="entry name" value="LARGE RIBOSOMAL SUBUNIT PROTEIN BL21M"/>
    <property type="match status" value="1"/>
</dbReference>
<reference evidence="5 6" key="1">
    <citation type="submission" date="2024-03" db="EMBL/GenBank/DDBJ databases">
        <title>The genome assembly and annotation of the cricket Gryllus longicercus Weissman &amp; Gray.</title>
        <authorList>
            <person name="Szrajer S."/>
            <person name="Gray D."/>
            <person name="Ylla G."/>
        </authorList>
    </citation>
    <scope>NUCLEOTIDE SEQUENCE [LARGE SCALE GENOMIC DNA]</scope>
    <source>
        <strain evidence="5">DAG 2021-001</strain>
        <tissue evidence="5">Whole body minus gut</tissue>
    </source>
</reference>
<dbReference type="SUPFAM" id="SSF141091">
    <property type="entry name" value="L21p-like"/>
    <property type="match status" value="1"/>
</dbReference>
<dbReference type="GO" id="GO:0003735">
    <property type="term" value="F:structural constituent of ribosome"/>
    <property type="evidence" value="ECO:0007669"/>
    <property type="project" value="InterPro"/>
</dbReference>
<dbReference type="InterPro" id="IPR036164">
    <property type="entry name" value="bL21-like_sf"/>
</dbReference>
<evidence type="ECO:0000256" key="4">
    <source>
        <dbReference type="ARBA" id="ARBA00044129"/>
    </source>
</evidence>
<evidence type="ECO:0000256" key="1">
    <source>
        <dbReference type="ARBA" id="ARBA00008563"/>
    </source>
</evidence>
<protein>
    <recommendedName>
        <fullName evidence="4">Large ribosomal subunit protein bL21m</fullName>
    </recommendedName>
</protein>
<comment type="caution">
    <text evidence="5">The sequence shown here is derived from an EMBL/GenBank/DDBJ whole genome shotgun (WGS) entry which is preliminary data.</text>
</comment>
<dbReference type="AlphaFoldDB" id="A0AAN9Z527"/>
<dbReference type="GO" id="GO:0005762">
    <property type="term" value="C:mitochondrial large ribosomal subunit"/>
    <property type="evidence" value="ECO:0007669"/>
    <property type="project" value="TreeGrafter"/>
</dbReference>
<dbReference type="InterPro" id="IPR028909">
    <property type="entry name" value="bL21-like"/>
</dbReference>
<evidence type="ECO:0000313" key="6">
    <source>
        <dbReference type="Proteomes" id="UP001378592"/>
    </source>
</evidence>
<keyword evidence="3" id="KW-0687">Ribonucleoprotein</keyword>
<proteinExistence type="inferred from homology"/>
<dbReference type="EMBL" id="JAZDUA010000095">
    <property type="protein sequence ID" value="KAK7868423.1"/>
    <property type="molecule type" value="Genomic_DNA"/>
</dbReference>
<evidence type="ECO:0000256" key="3">
    <source>
        <dbReference type="ARBA" id="ARBA00023274"/>
    </source>
</evidence>
<dbReference type="Pfam" id="PF00829">
    <property type="entry name" value="Ribosomal_L21p"/>
    <property type="match status" value="1"/>
</dbReference>
<dbReference type="InterPro" id="IPR001787">
    <property type="entry name" value="Ribosomal_bL21"/>
</dbReference>
<dbReference type="Proteomes" id="UP001378592">
    <property type="component" value="Unassembled WGS sequence"/>
</dbReference>
<gene>
    <name evidence="5" type="ORF">R5R35_005047</name>
</gene>
<dbReference type="GO" id="GO:0003723">
    <property type="term" value="F:RNA binding"/>
    <property type="evidence" value="ECO:0007669"/>
    <property type="project" value="InterPro"/>
</dbReference>
<evidence type="ECO:0000313" key="5">
    <source>
        <dbReference type="EMBL" id="KAK7868423.1"/>
    </source>
</evidence>
<dbReference type="HAMAP" id="MF_01363">
    <property type="entry name" value="Ribosomal_bL21"/>
    <property type="match status" value="1"/>
</dbReference>
<organism evidence="5 6">
    <name type="scientific">Gryllus longicercus</name>
    <dbReference type="NCBI Taxonomy" id="2509291"/>
    <lineage>
        <taxon>Eukaryota</taxon>
        <taxon>Metazoa</taxon>
        <taxon>Ecdysozoa</taxon>
        <taxon>Arthropoda</taxon>
        <taxon>Hexapoda</taxon>
        <taxon>Insecta</taxon>
        <taxon>Pterygota</taxon>
        <taxon>Neoptera</taxon>
        <taxon>Polyneoptera</taxon>
        <taxon>Orthoptera</taxon>
        <taxon>Ensifera</taxon>
        <taxon>Gryllidea</taxon>
        <taxon>Grylloidea</taxon>
        <taxon>Gryllidae</taxon>
        <taxon>Gryllinae</taxon>
        <taxon>Gryllus</taxon>
    </lineage>
</organism>
<dbReference type="PANTHER" id="PTHR21349">
    <property type="entry name" value="50S RIBOSOMAL PROTEIN L21"/>
    <property type="match status" value="1"/>
</dbReference>
<keyword evidence="2" id="KW-0689">Ribosomal protein</keyword>
<dbReference type="GO" id="GO:0006412">
    <property type="term" value="P:translation"/>
    <property type="evidence" value="ECO:0007669"/>
    <property type="project" value="InterPro"/>
</dbReference>
<name>A0AAN9Z527_9ORTH</name>
<evidence type="ECO:0000256" key="2">
    <source>
        <dbReference type="ARBA" id="ARBA00022980"/>
    </source>
</evidence>
<accession>A0AAN9Z527</accession>
<keyword evidence="6" id="KW-1185">Reference proteome</keyword>
<sequence length="216" mass="24334">MALGGHLIRHLGAFFSHRTALLLRPVTQSCNTFCVPIRLSSHAISLSQKTLLNSKSVTDESQPEPPSEADKIITSDVLLKVNQQIESKSHGRLFAVIHLCGKQFKVTTEDIVVVEGYWPPNIGDKLNLKKILLVGGSDFTLIGRPLLPHGLASVEATVVEKSMSHTKTRFRKKRRKQYMRINFQRIEYTMLRINSIEISENVNTKKDVEGLEDTIF</sequence>
<comment type="similarity">
    <text evidence="1">Belongs to the bacterial ribosomal protein bL21 family.</text>
</comment>
<dbReference type="NCBIfam" id="TIGR00061">
    <property type="entry name" value="L21"/>
    <property type="match status" value="1"/>
</dbReference>